<dbReference type="Proteomes" id="UP001642409">
    <property type="component" value="Unassembled WGS sequence"/>
</dbReference>
<organism evidence="2">
    <name type="scientific">Hexamita inflata</name>
    <dbReference type="NCBI Taxonomy" id="28002"/>
    <lineage>
        <taxon>Eukaryota</taxon>
        <taxon>Metamonada</taxon>
        <taxon>Diplomonadida</taxon>
        <taxon>Hexamitidae</taxon>
        <taxon>Hexamitinae</taxon>
        <taxon>Hexamita</taxon>
    </lineage>
</organism>
<evidence type="ECO:0000313" key="4">
    <source>
        <dbReference type="Proteomes" id="UP001642409"/>
    </source>
</evidence>
<dbReference type="EMBL" id="CAXDID020000601">
    <property type="protein sequence ID" value="CAL6105829.1"/>
    <property type="molecule type" value="Genomic_DNA"/>
</dbReference>
<keyword evidence="2" id="KW-0548">Nucleotidyltransferase</keyword>
<feature type="domain" description="Reverse transcriptase" evidence="1">
    <location>
        <begin position="1"/>
        <end position="157"/>
    </location>
</feature>
<dbReference type="PROSITE" id="PS50878">
    <property type="entry name" value="RT_POL"/>
    <property type="match status" value="1"/>
</dbReference>
<dbReference type="EMBL" id="CATOUU010001056">
    <property type="protein sequence ID" value="CAI9969328.1"/>
    <property type="molecule type" value="Genomic_DNA"/>
</dbReference>
<protein>
    <submittedName>
        <fullName evidence="2 3">Reverse transcriptase/endonuclease</fullName>
    </submittedName>
</protein>
<keyword evidence="2" id="KW-0808">Transferase</keyword>
<dbReference type="Pfam" id="PF00078">
    <property type="entry name" value="RVT_1"/>
    <property type="match status" value="1"/>
</dbReference>
<keyword evidence="2" id="KW-0695">RNA-directed DNA polymerase</keyword>
<name>A0AA86VKL4_9EUKA</name>
<accession>A0AA86VKL4</accession>
<sequence length="335" mass="37586">MHADAMLSAAKQLGKIPIEQKYNPSVDLASAYNNLTTEAIINGMELQGVPQQIQLFVIGMIQAQIALKHTHTVFLQGAPLSTILYSYSANPAILELKQRFVCVNFADDTIVELKPLDRKMALEFIDKLFGKYGMQVNTRKCKSTANGAIVTFMGTKYSQNRHDTRTHISSDILIVATKYQQIIKQMLERGLPFECHGLFLKCVCTNAHGQSELMTITTTQSMTTIKWMKLARTFLQHCLAKSDILRGSDGPRSKETIQLSSPQWQHPQKNLNGFGLILPGLSFQTAQKLLASNKIDPRFKKLQHSIKSENEKMEHAALSTNQDCFVTHHSHTTLI</sequence>
<reference evidence="2" key="1">
    <citation type="submission" date="2023-06" db="EMBL/GenBank/DDBJ databases">
        <authorList>
            <person name="Kurt Z."/>
        </authorList>
    </citation>
    <scope>NUCLEOTIDE SEQUENCE</scope>
</reference>
<gene>
    <name evidence="2" type="ORF">HINF_LOCUS56973</name>
    <name evidence="3" type="ORF">HINF_LOCUS73451</name>
</gene>
<dbReference type="GO" id="GO:0003964">
    <property type="term" value="F:RNA-directed DNA polymerase activity"/>
    <property type="evidence" value="ECO:0007669"/>
    <property type="project" value="UniProtKB-KW"/>
</dbReference>
<comment type="caution">
    <text evidence="2">The sequence shown here is derived from an EMBL/GenBank/DDBJ whole genome shotgun (WGS) entry which is preliminary data.</text>
</comment>
<dbReference type="InterPro" id="IPR000477">
    <property type="entry name" value="RT_dom"/>
</dbReference>
<proteinExistence type="predicted"/>
<reference evidence="3 4" key="2">
    <citation type="submission" date="2024-07" db="EMBL/GenBank/DDBJ databases">
        <authorList>
            <person name="Akdeniz Z."/>
        </authorList>
    </citation>
    <scope>NUCLEOTIDE SEQUENCE [LARGE SCALE GENOMIC DNA]</scope>
</reference>
<evidence type="ECO:0000313" key="3">
    <source>
        <dbReference type="EMBL" id="CAL6105829.1"/>
    </source>
</evidence>
<evidence type="ECO:0000259" key="1">
    <source>
        <dbReference type="PROSITE" id="PS50878"/>
    </source>
</evidence>
<dbReference type="AlphaFoldDB" id="A0AA86VKL4"/>
<evidence type="ECO:0000313" key="2">
    <source>
        <dbReference type="EMBL" id="CAI9969328.1"/>
    </source>
</evidence>
<keyword evidence="4" id="KW-1185">Reference proteome</keyword>